<keyword evidence="15" id="KW-1185">Reference proteome</keyword>
<keyword evidence="4 12" id="KW-0812">Transmembrane</keyword>
<dbReference type="GO" id="GO:0005886">
    <property type="term" value="C:plasma membrane"/>
    <property type="evidence" value="ECO:0007669"/>
    <property type="project" value="UniProtKB-SubCell"/>
</dbReference>
<comment type="similarity">
    <text evidence="8">Belongs to the PpiD chaperone family.</text>
</comment>
<dbReference type="InterPro" id="IPR046357">
    <property type="entry name" value="PPIase_dom_sf"/>
</dbReference>
<dbReference type="AlphaFoldDB" id="A0A4U0P0P0"/>
<evidence type="ECO:0000256" key="7">
    <source>
        <dbReference type="ARBA" id="ARBA00023186"/>
    </source>
</evidence>
<keyword evidence="6 12" id="KW-0472">Membrane</keyword>
<evidence type="ECO:0000256" key="2">
    <source>
        <dbReference type="ARBA" id="ARBA00022475"/>
    </source>
</evidence>
<keyword evidence="7" id="KW-0143">Chaperone</keyword>
<dbReference type="Pfam" id="PF13623">
    <property type="entry name" value="SurA_N_2"/>
    <property type="match status" value="1"/>
</dbReference>
<dbReference type="SUPFAM" id="SSF54534">
    <property type="entry name" value="FKBP-like"/>
    <property type="match status" value="1"/>
</dbReference>
<evidence type="ECO:0000256" key="10">
    <source>
        <dbReference type="ARBA" id="ARBA00042775"/>
    </source>
</evidence>
<keyword evidence="11 14" id="KW-0413">Isomerase</keyword>
<comment type="caution">
    <text evidence="14">The sequence shown here is derived from an EMBL/GenBank/DDBJ whole genome shotgun (WGS) entry which is preliminary data.</text>
</comment>
<comment type="subcellular location">
    <subcellularLocation>
        <location evidence="1">Cell inner membrane</location>
        <topology evidence="1">Single-pass type II membrane protein</topology>
        <orientation evidence="1">Periplasmic side</orientation>
    </subcellularLocation>
</comment>
<dbReference type="Proteomes" id="UP000306808">
    <property type="component" value="Unassembled WGS sequence"/>
</dbReference>
<evidence type="ECO:0000256" key="8">
    <source>
        <dbReference type="ARBA" id="ARBA00038408"/>
    </source>
</evidence>
<dbReference type="PANTHER" id="PTHR47529">
    <property type="entry name" value="PEPTIDYL-PROLYL CIS-TRANS ISOMERASE D"/>
    <property type="match status" value="1"/>
</dbReference>
<sequence>MGLMGNLRNRAGLVIFVIGLAIVAFLLGDIIQSGMPFWMNKQNQVGSVNGESIDYQLFNAQVDQTSAMYQQQMGGAETPQIRNFAVQQTWNQFISKELLNSEIEKIGLTIGKKEFNDLVTGPNPSPQIMQTFMNPQTGQFDRNYLNQVINEAKNGNSEISAQWEMLLDNIRTQRLNEKYANLLSNAVYVTALEAQDEYTAKNKLANFKYVLLDYSSVNEANIKLTDADYQAYYDKHKNAFKNPEETRALEYVLFDARPTAKDTATTLTVIQGLKADLMASSNDSLFATQHSDTKYPATYIRKGQVSPALDSVLFNVNTGTTVGPYLSNGAYEIAKVIDAKFSPDSVQASHILLNPTAEGGVDKALAKADSIKGLISKGDSFSALAVEFSQDQGSKINGGSLGTFPRGQMVQQFEEAAFGGKPGDVVIVNSQFGVHIIKIEKQVGNSKIVKAAIVDKVITAGKETTDIVYAKANEFFTGVDNKNFNELAQKQGLKVEKSLRTQAMDNTLNGSEVPRELIRWAFEAKSGEVSDKIFETDSHFIVAKVNHINAKGIQPLSAIKADIELGVKNFVKARMLKEKMDNALNGATSIDQVAQKLGKAAISVENIVLANPVIPGVALENTVVGTVFGLQPNKPSKTIEGSQGVYAVQVNSFVNPKEMVDTEKKEQQKQLLSNRQQRAWGSIFKALQDNANIDDNRIRFY</sequence>
<dbReference type="OrthoDB" id="9812372at2"/>
<evidence type="ECO:0000313" key="15">
    <source>
        <dbReference type="Proteomes" id="UP000306808"/>
    </source>
</evidence>
<evidence type="ECO:0000256" key="12">
    <source>
        <dbReference type="SAM" id="Phobius"/>
    </source>
</evidence>
<accession>A0A4U0P0P0</accession>
<dbReference type="PROSITE" id="PS01096">
    <property type="entry name" value="PPIC_PPIASE_1"/>
    <property type="match status" value="1"/>
</dbReference>
<evidence type="ECO:0000256" key="4">
    <source>
        <dbReference type="ARBA" id="ARBA00022692"/>
    </source>
</evidence>
<evidence type="ECO:0000256" key="9">
    <source>
        <dbReference type="ARBA" id="ARBA00040743"/>
    </source>
</evidence>
<dbReference type="PANTHER" id="PTHR47529:SF1">
    <property type="entry name" value="PERIPLASMIC CHAPERONE PPID"/>
    <property type="match status" value="1"/>
</dbReference>
<evidence type="ECO:0000313" key="14">
    <source>
        <dbReference type="EMBL" id="TJZ60590.1"/>
    </source>
</evidence>
<evidence type="ECO:0000259" key="13">
    <source>
        <dbReference type="PROSITE" id="PS50198"/>
    </source>
</evidence>
<proteinExistence type="inferred from homology"/>
<dbReference type="GO" id="GO:0003755">
    <property type="term" value="F:peptidyl-prolyl cis-trans isomerase activity"/>
    <property type="evidence" value="ECO:0007669"/>
    <property type="project" value="UniProtKB-KW"/>
</dbReference>
<dbReference type="Gene3D" id="3.10.50.40">
    <property type="match status" value="1"/>
</dbReference>
<reference evidence="14 15" key="1">
    <citation type="submission" date="2019-04" db="EMBL/GenBank/DDBJ databases">
        <title>Sphingobacterium olei sp. nov., isolated from oil-contaminated soil.</title>
        <authorList>
            <person name="Liu B."/>
        </authorList>
    </citation>
    <scope>NUCLEOTIDE SEQUENCE [LARGE SCALE GENOMIC DNA]</scope>
    <source>
        <strain evidence="14 15">HAL-9</strain>
    </source>
</reference>
<dbReference type="InterPro" id="IPR000297">
    <property type="entry name" value="PPIase_PpiC"/>
</dbReference>
<name>A0A4U0P0P0_9SPHI</name>
<organism evidence="14 15">
    <name type="scientific">Sphingobacterium olei</name>
    <dbReference type="NCBI Taxonomy" id="2571155"/>
    <lineage>
        <taxon>Bacteria</taxon>
        <taxon>Pseudomonadati</taxon>
        <taxon>Bacteroidota</taxon>
        <taxon>Sphingobacteriia</taxon>
        <taxon>Sphingobacteriales</taxon>
        <taxon>Sphingobacteriaceae</taxon>
        <taxon>Sphingobacterium</taxon>
    </lineage>
</organism>
<dbReference type="Pfam" id="PF13616">
    <property type="entry name" value="Rotamase_3"/>
    <property type="match status" value="1"/>
</dbReference>
<keyword evidence="5 12" id="KW-1133">Transmembrane helix</keyword>
<protein>
    <recommendedName>
        <fullName evidence="9">Periplasmic chaperone PpiD</fullName>
    </recommendedName>
    <alternativeName>
        <fullName evidence="10">Periplasmic folding chaperone</fullName>
    </alternativeName>
</protein>
<dbReference type="PROSITE" id="PS50198">
    <property type="entry name" value="PPIC_PPIASE_2"/>
    <property type="match status" value="1"/>
</dbReference>
<dbReference type="InterPro" id="IPR023058">
    <property type="entry name" value="PPIase_PpiC_CS"/>
</dbReference>
<gene>
    <name evidence="14" type="ORF">FAZ15_11375</name>
</gene>
<evidence type="ECO:0000256" key="6">
    <source>
        <dbReference type="ARBA" id="ARBA00023136"/>
    </source>
</evidence>
<evidence type="ECO:0000256" key="5">
    <source>
        <dbReference type="ARBA" id="ARBA00022989"/>
    </source>
</evidence>
<keyword evidence="3" id="KW-0997">Cell inner membrane</keyword>
<dbReference type="SUPFAM" id="SSF109998">
    <property type="entry name" value="Triger factor/SurA peptide-binding domain-like"/>
    <property type="match status" value="1"/>
</dbReference>
<evidence type="ECO:0000256" key="1">
    <source>
        <dbReference type="ARBA" id="ARBA00004382"/>
    </source>
</evidence>
<feature type="domain" description="PpiC" evidence="13">
    <location>
        <begin position="343"/>
        <end position="441"/>
    </location>
</feature>
<evidence type="ECO:0000256" key="11">
    <source>
        <dbReference type="PROSITE-ProRule" id="PRU00278"/>
    </source>
</evidence>
<keyword evidence="11" id="KW-0697">Rotamase</keyword>
<dbReference type="EMBL" id="SUME01000004">
    <property type="protein sequence ID" value="TJZ60590.1"/>
    <property type="molecule type" value="Genomic_DNA"/>
</dbReference>
<feature type="transmembrane region" description="Helical" evidence="12">
    <location>
        <begin position="12"/>
        <end position="31"/>
    </location>
</feature>
<dbReference type="InterPro" id="IPR052029">
    <property type="entry name" value="PpiD_chaperone"/>
</dbReference>
<keyword evidence="2" id="KW-1003">Cell membrane</keyword>
<dbReference type="InterPro" id="IPR027304">
    <property type="entry name" value="Trigger_fact/SurA_dom_sf"/>
</dbReference>
<evidence type="ECO:0000256" key="3">
    <source>
        <dbReference type="ARBA" id="ARBA00022519"/>
    </source>
</evidence>